<dbReference type="SUPFAM" id="SSF57850">
    <property type="entry name" value="RING/U-box"/>
    <property type="match status" value="1"/>
</dbReference>
<evidence type="ECO:0000259" key="6">
    <source>
        <dbReference type="PROSITE" id="PS50089"/>
    </source>
</evidence>
<name>A0ABQ8VSD6_9AGAR</name>
<dbReference type="SMART" id="SM00184">
    <property type="entry name" value="RING"/>
    <property type="match status" value="1"/>
</dbReference>
<feature type="compositionally biased region" description="Low complexity" evidence="5">
    <location>
        <begin position="14"/>
        <end position="23"/>
    </location>
</feature>
<dbReference type="InterPro" id="IPR001841">
    <property type="entry name" value="Znf_RING"/>
</dbReference>
<dbReference type="Pfam" id="PF13445">
    <property type="entry name" value="zf-RING_UBOX"/>
    <property type="match status" value="1"/>
</dbReference>
<proteinExistence type="predicted"/>
<dbReference type="Proteomes" id="UP001150217">
    <property type="component" value="Unassembled WGS sequence"/>
</dbReference>
<dbReference type="InterPro" id="IPR013083">
    <property type="entry name" value="Znf_RING/FYVE/PHD"/>
</dbReference>
<protein>
    <recommendedName>
        <fullName evidence="6">RING-type domain-containing protein</fullName>
    </recommendedName>
</protein>
<dbReference type="PANTHER" id="PTHR23327">
    <property type="entry name" value="RING FINGER PROTEIN 127"/>
    <property type="match status" value="1"/>
</dbReference>
<evidence type="ECO:0000256" key="2">
    <source>
        <dbReference type="ARBA" id="ARBA00022771"/>
    </source>
</evidence>
<dbReference type="EMBL" id="JANVFT010000016">
    <property type="protein sequence ID" value="KAJ4498390.1"/>
    <property type="molecule type" value="Genomic_DNA"/>
</dbReference>
<evidence type="ECO:0000256" key="3">
    <source>
        <dbReference type="ARBA" id="ARBA00022833"/>
    </source>
</evidence>
<keyword evidence="8" id="KW-1185">Reference proteome</keyword>
<gene>
    <name evidence="7" type="ORF">C8R41DRAFT_916637</name>
</gene>
<dbReference type="Gene3D" id="3.30.40.10">
    <property type="entry name" value="Zinc/RING finger domain, C3HC4 (zinc finger)"/>
    <property type="match status" value="1"/>
</dbReference>
<keyword evidence="3" id="KW-0862">Zinc</keyword>
<dbReference type="PROSITE" id="PS50089">
    <property type="entry name" value="ZF_RING_2"/>
    <property type="match status" value="1"/>
</dbReference>
<keyword evidence="2 4" id="KW-0863">Zinc-finger</keyword>
<evidence type="ECO:0000256" key="1">
    <source>
        <dbReference type="ARBA" id="ARBA00022723"/>
    </source>
</evidence>
<dbReference type="InterPro" id="IPR027370">
    <property type="entry name" value="Znf-RING_euk"/>
</dbReference>
<evidence type="ECO:0000313" key="7">
    <source>
        <dbReference type="EMBL" id="KAJ4498390.1"/>
    </source>
</evidence>
<feature type="domain" description="RING-type" evidence="6">
    <location>
        <begin position="162"/>
        <end position="206"/>
    </location>
</feature>
<dbReference type="PROSITE" id="PS00518">
    <property type="entry name" value="ZF_RING_1"/>
    <property type="match status" value="1"/>
</dbReference>
<feature type="region of interest" description="Disordered" evidence="5">
    <location>
        <begin position="95"/>
        <end position="114"/>
    </location>
</feature>
<reference evidence="7" key="1">
    <citation type="submission" date="2022-08" db="EMBL/GenBank/DDBJ databases">
        <title>A Global Phylogenomic Analysis of the Shiitake Genus Lentinula.</title>
        <authorList>
            <consortium name="DOE Joint Genome Institute"/>
            <person name="Sierra-Patev S."/>
            <person name="Min B."/>
            <person name="Naranjo-Ortiz M."/>
            <person name="Looney B."/>
            <person name="Konkel Z."/>
            <person name="Slot J.C."/>
            <person name="Sakamoto Y."/>
            <person name="Steenwyk J.L."/>
            <person name="Rokas A."/>
            <person name="Carro J."/>
            <person name="Camarero S."/>
            <person name="Ferreira P."/>
            <person name="Molpeceres G."/>
            <person name="Ruiz-Duenas F.J."/>
            <person name="Serrano A."/>
            <person name="Henrissat B."/>
            <person name="Drula E."/>
            <person name="Hughes K.W."/>
            <person name="Mata J.L."/>
            <person name="Ishikawa N.K."/>
            <person name="Vargas-Isla R."/>
            <person name="Ushijima S."/>
            <person name="Smith C.A."/>
            <person name="Ahrendt S."/>
            <person name="Andreopoulos W."/>
            <person name="He G."/>
            <person name="Labutti K."/>
            <person name="Lipzen A."/>
            <person name="Ng V."/>
            <person name="Riley R."/>
            <person name="Sandor L."/>
            <person name="Barry K."/>
            <person name="Martinez A.T."/>
            <person name="Xiao Y."/>
            <person name="Gibbons J.G."/>
            <person name="Terashima K."/>
            <person name="Grigoriev I.V."/>
            <person name="Hibbett D.S."/>
        </authorList>
    </citation>
    <scope>NUCLEOTIDE SEQUENCE</scope>
    <source>
        <strain evidence="7">RHP3577 ss4</strain>
    </source>
</reference>
<accession>A0ABQ8VSD6</accession>
<comment type="caution">
    <text evidence="7">The sequence shown here is derived from an EMBL/GenBank/DDBJ whole genome shotgun (WGS) entry which is preliminary data.</text>
</comment>
<evidence type="ECO:0000256" key="5">
    <source>
        <dbReference type="SAM" id="MobiDB-lite"/>
    </source>
</evidence>
<organism evidence="7 8">
    <name type="scientific">Lentinula lateritia</name>
    <dbReference type="NCBI Taxonomy" id="40482"/>
    <lineage>
        <taxon>Eukaryota</taxon>
        <taxon>Fungi</taxon>
        <taxon>Dikarya</taxon>
        <taxon>Basidiomycota</taxon>
        <taxon>Agaricomycotina</taxon>
        <taxon>Agaricomycetes</taxon>
        <taxon>Agaricomycetidae</taxon>
        <taxon>Agaricales</taxon>
        <taxon>Marasmiineae</taxon>
        <taxon>Omphalotaceae</taxon>
        <taxon>Lentinula</taxon>
    </lineage>
</organism>
<sequence>MRTKTPAVARRSRSPTPDRSSGSHIFGRPSPPHPARTYGRKSQSRSRPNSPSSHTVSTQSVPSRRRCAVASSSVPTTYHLRSLTLDYEEPVILPATAPRDHTPTPCSPNASAHENALAEPNPLQDVSVSKELQARATLENALQNTKTRVQALEGIIEEQNNCPCCLELMLQPYILSCGHTFCKDCLLAMSAIHLRAKYNLACPGCRTIQGSFTPIPNYAIQKSVDDMLEFKGVPTPTRQPLQWPHAFRSRPVSFPFPRRNGTYPTAVPAAAAAPFPISIDDD</sequence>
<evidence type="ECO:0000313" key="8">
    <source>
        <dbReference type="Proteomes" id="UP001150217"/>
    </source>
</evidence>
<keyword evidence="1" id="KW-0479">Metal-binding</keyword>
<dbReference type="InterPro" id="IPR017907">
    <property type="entry name" value="Znf_RING_CS"/>
</dbReference>
<evidence type="ECO:0000256" key="4">
    <source>
        <dbReference type="PROSITE-ProRule" id="PRU00175"/>
    </source>
</evidence>
<feature type="region of interest" description="Disordered" evidence="5">
    <location>
        <begin position="1"/>
        <end position="73"/>
    </location>
</feature>